<dbReference type="AlphaFoldDB" id="A0A319E074"/>
<evidence type="ECO:0000256" key="7">
    <source>
        <dbReference type="SAM" id="MobiDB-lite"/>
    </source>
</evidence>
<gene>
    <name evidence="9" type="ORF">BO71DRAFT_367890</name>
</gene>
<feature type="region of interest" description="Disordered" evidence="7">
    <location>
        <begin position="45"/>
        <end position="66"/>
    </location>
</feature>
<evidence type="ECO:0000256" key="6">
    <source>
        <dbReference type="ARBA" id="ARBA00023242"/>
    </source>
</evidence>
<comment type="subcellular location">
    <subcellularLocation>
        <location evidence="1">Nucleus</location>
    </subcellularLocation>
</comment>
<dbReference type="PROSITE" id="PS00463">
    <property type="entry name" value="ZN2_CY6_FUNGAL_1"/>
    <property type="match status" value="1"/>
</dbReference>
<accession>A0A319E074</accession>
<evidence type="ECO:0000313" key="10">
    <source>
        <dbReference type="Proteomes" id="UP000247810"/>
    </source>
</evidence>
<dbReference type="EMBL" id="KZ825798">
    <property type="protein sequence ID" value="PYH99847.1"/>
    <property type="molecule type" value="Genomic_DNA"/>
</dbReference>
<dbReference type="CDD" id="cd00067">
    <property type="entry name" value="GAL4"/>
    <property type="match status" value="1"/>
</dbReference>
<evidence type="ECO:0000256" key="3">
    <source>
        <dbReference type="ARBA" id="ARBA00023015"/>
    </source>
</evidence>
<dbReference type="SMART" id="SM00906">
    <property type="entry name" value="Fungal_trans"/>
    <property type="match status" value="1"/>
</dbReference>
<protein>
    <submittedName>
        <fullName evidence="9">Chromatin structure remodeling complex protein RSC3</fullName>
    </submittedName>
</protein>
<dbReference type="OrthoDB" id="4898680at2759"/>
<dbReference type="GO" id="GO:0006351">
    <property type="term" value="P:DNA-templated transcription"/>
    <property type="evidence" value="ECO:0007669"/>
    <property type="project" value="InterPro"/>
</dbReference>
<evidence type="ECO:0000256" key="4">
    <source>
        <dbReference type="ARBA" id="ARBA00023125"/>
    </source>
</evidence>
<dbReference type="Pfam" id="PF04082">
    <property type="entry name" value="Fungal_trans"/>
    <property type="match status" value="1"/>
</dbReference>
<organism evidence="9 10">
    <name type="scientific">Aspergillus ellipticus CBS 707.79</name>
    <dbReference type="NCBI Taxonomy" id="1448320"/>
    <lineage>
        <taxon>Eukaryota</taxon>
        <taxon>Fungi</taxon>
        <taxon>Dikarya</taxon>
        <taxon>Ascomycota</taxon>
        <taxon>Pezizomycotina</taxon>
        <taxon>Eurotiomycetes</taxon>
        <taxon>Eurotiomycetidae</taxon>
        <taxon>Eurotiales</taxon>
        <taxon>Aspergillaceae</taxon>
        <taxon>Aspergillus</taxon>
        <taxon>Aspergillus subgen. Circumdati</taxon>
    </lineage>
</organism>
<dbReference type="STRING" id="1448320.A0A319E074"/>
<reference evidence="9 10" key="1">
    <citation type="submission" date="2018-02" db="EMBL/GenBank/DDBJ databases">
        <title>The genomes of Aspergillus section Nigri reveals drivers in fungal speciation.</title>
        <authorList>
            <consortium name="DOE Joint Genome Institute"/>
            <person name="Vesth T.C."/>
            <person name="Nybo J."/>
            <person name="Theobald S."/>
            <person name="Brandl J."/>
            <person name="Frisvad J.C."/>
            <person name="Nielsen K.F."/>
            <person name="Lyhne E.K."/>
            <person name="Kogle M.E."/>
            <person name="Kuo A."/>
            <person name="Riley R."/>
            <person name="Clum A."/>
            <person name="Nolan M."/>
            <person name="Lipzen A."/>
            <person name="Salamov A."/>
            <person name="Henrissat B."/>
            <person name="Wiebenga A."/>
            <person name="De vries R.P."/>
            <person name="Grigoriev I.V."/>
            <person name="Mortensen U.H."/>
            <person name="Andersen M.R."/>
            <person name="Baker S.E."/>
        </authorList>
    </citation>
    <scope>NUCLEOTIDE SEQUENCE [LARGE SCALE GENOMIC DNA]</scope>
    <source>
        <strain evidence="9 10">CBS 707.79</strain>
    </source>
</reference>
<keyword evidence="3" id="KW-0805">Transcription regulation</keyword>
<dbReference type="InterPro" id="IPR007219">
    <property type="entry name" value="XnlR_reg_dom"/>
</dbReference>
<dbReference type="SUPFAM" id="SSF57701">
    <property type="entry name" value="Zn2/Cys6 DNA-binding domain"/>
    <property type="match status" value="1"/>
</dbReference>
<dbReference type="Proteomes" id="UP000247810">
    <property type="component" value="Unassembled WGS sequence"/>
</dbReference>
<dbReference type="InterPro" id="IPR036864">
    <property type="entry name" value="Zn2-C6_fun-type_DNA-bd_sf"/>
</dbReference>
<dbReference type="GO" id="GO:0009893">
    <property type="term" value="P:positive regulation of metabolic process"/>
    <property type="evidence" value="ECO:0007669"/>
    <property type="project" value="UniProtKB-ARBA"/>
</dbReference>
<feature type="domain" description="Zn(2)-C6 fungal-type" evidence="8">
    <location>
        <begin position="12"/>
        <end position="44"/>
    </location>
</feature>
<dbReference type="GO" id="GO:0003677">
    <property type="term" value="F:DNA binding"/>
    <property type="evidence" value="ECO:0007669"/>
    <property type="project" value="UniProtKB-KW"/>
</dbReference>
<keyword evidence="4" id="KW-0238">DNA-binding</keyword>
<evidence type="ECO:0000256" key="5">
    <source>
        <dbReference type="ARBA" id="ARBA00023163"/>
    </source>
</evidence>
<dbReference type="Gene3D" id="4.10.240.10">
    <property type="entry name" value="Zn(2)-C6 fungal-type DNA-binding domain"/>
    <property type="match status" value="1"/>
</dbReference>
<dbReference type="VEuPathDB" id="FungiDB:BO71DRAFT_367890"/>
<dbReference type="GO" id="GO:0000981">
    <property type="term" value="F:DNA-binding transcription factor activity, RNA polymerase II-specific"/>
    <property type="evidence" value="ECO:0007669"/>
    <property type="project" value="InterPro"/>
</dbReference>
<dbReference type="GO" id="GO:0008270">
    <property type="term" value="F:zinc ion binding"/>
    <property type="evidence" value="ECO:0007669"/>
    <property type="project" value="InterPro"/>
</dbReference>
<keyword evidence="5" id="KW-0804">Transcription</keyword>
<keyword evidence="2" id="KW-0479">Metal-binding</keyword>
<dbReference type="PROSITE" id="PS50048">
    <property type="entry name" value="ZN2_CY6_FUNGAL_2"/>
    <property type="match status" value="1"/>
</dbReference>
<evidence type="ECO:0000256" key="1">
    <source>
        <dbReference type="ARBA" id="ARBA00004123"/>
    </source>
</evidence>
<proteinExistence type="predicted"/>
<dbReference type="CDD" id="cd12148">
    <property type="entry name" value="fungal_TF_MHR"/>
    <property type="match status" value="1"/>
</dbReference>
<dbReference type="PANTHER" id="PTHR31001:SF53">
    <property type="entry name" value="ZN(II)2CYS6 TRANSCRIPTION FACTOR (EUROFUNG)"/>
    <property type="match status" value="1"/>
</dbReference>
<keyword evidence="10" id="KW-1185">Reference proteome</keyword>
<keyword evidence="6" id="KW-0539">Nucleus</keyword>
<dbReference type="PANTHER" id="PTHR31001">
    <property type="entry name" value="UNCHARACTERIZED TRANSCRIPTIONAL REGULATORY PROTEIN"/>
    <property type="match status" value="1"/>
</dbReference>
<dbReference type="SMART" id="SM00066">
    <property type="entry name" value="GAL4"/>
    <property type="match status" value="1"/>
</dbReference>
<dbReference type="Pfam" id="PF00172">
    <property type="entry name" value="Zn_clus"/>
    <property type="match status" value="1"/>
</dbReference>
<dbReference type="GO" id="GO:0005634">
    <property type="term" value="C:nucleus"/>
    <property type="evidence" value="ECO:0007669"/>
    <property type="project" value="UniProtKB-SubCell"/>
</dbReference>
<dbReference type="InterPro" id="IPR050613">
    <property type="entry name" value="Sec_Metabolite_Reg"/>
</dbReference>
<name>A0A319E074_9EURO</name>
<evidence type="ECO:0000313" key="9">
    <source>
        <dbReference type="EMBL" id="PYH99847.1"/>
    </source>
</evidence>
<evidence type="ECO:0000256" key="2">
    <source>
        <dbReference type="ARBA" id="ARBA00022723"/>
    </source>
</evidence>
<evidence type="ECO:0000259" key="8">
    <source>
        <dbReference type="PROSITE" id="PS50048"/>
    </source>
</evidence>
<sequence length="679" mass="75338">MSLPRRNGQLSSCEPCRKSKLRCDHAAPICTRCAQRNRSDQCVYHPAPMTRPRDSPKPMKATKKKSTAQMLVPAKSSAVWTGPSSVTLLASAQFPNSSKRPFSGTGFLGPTSYSGAFSAGVDAEPADQTALVKSTLVKSTPIDPQQVSRGAQVLFLLENLPLYDEIIEKRFSIAPGWVLGPPVVRGLVKTIRQIYRNATEGSENKYARLADLSRVFFRNTATPIETHGSMSFEEYLIVVAPRWEVVSVILAFVGAATYQVPQHDLGLKQEKDGGSETSKEGLRQIAFQGSEACLAFCSSLGTISDPLVWAMVQHTVFSFWMHGTSDHRTWQTLGDITTTVFALGLHQPDTDSKIPFFLSEIRKRTMVGAYALDKDIATFLGRPPRICWRYCNIPYPLDMSYEEIVAEPAIRDMAMQRLDSNGWNIDGSLNKGARARGNLIVNINRENVLEVSLSHRNDRLEERIQAVCKTADEMRSTLPPFLQWTDATEDSDVASLHLDFLYQEFLLLQTLFKRTGNGRDALISKSSEVITILLQMVTMETRSGQVHPSIIADLCYAGLPAAGVLSTELLRRSQPQAHLDPSIPATPFPRSEVIQSLSVFLSQLNTFLNKQQGDYEICVKGQKVISQVLDRVLAPAPAPYEAPVPGGLLPENTVLGEDMEFMAFLENFDWEQEMRLTFG</sequence>
<dbReference type="InterPro" id="IPR001138">
    <property type="entry name" value="Zn2Cys6_DnaBD"/>
</dbReference>